<dbReference type="Pfam" id="PF00970">
    <property type="entry name" value="FAD_binding_6"/>
    <property type="match status" value="1"/>
</dbReference>
<dbReference type="CDD" id="cd00207">
    <property type="entry name" value="fer2"/>
    <property type="match status" value="1"/>
</dbReference>
<dbReference type="InterPro" id="IPR001433">
    <property type="entry name" value="OxRdtase_FAD/NAD-bd"/>
</dbReference>
<keyword evidence="8" id="KW-0411">Iron-sulfur</keyword>
<evidence type="ECO:0000256" key="8">
    <source>
        <dbReference type="ARBA" id="ARBA00023014"/>
    </source>
</evidence>
<dbReference type="InterPro" id="IPR017938">
    <property type="entry name" value="Riboflavin_synthase-like_b-brl"/>
</dbReference>
<evidence type="ECO:0000256" key="2">
    <source>
        <dbReference type="ARBA" id="ARBA00022630"/>
    </source>
</evidence>
<evidence type="ECO:0000256" key="4">
    <source>
        <dbReference type="ARBA" id="ARBA00022723"/>
    </source>
</evidence>
<dbReference type="SUPFAM" id="SSF63380">
    <property type="entry name" value="Riboflavin synthase domain-like"/>
    <property type="match status" value="1"/>
</dbReference>
<feature type="domain" description="2Fe-2S ferredoxin-type" evidence="10">
    <location>
        <begin position="294"/>
        <end position="378"/>
    </location>
</feature>
<dbReference type="GO" id="GO:0051537">
    <property type="term" value="F:2 iron, 2 sulfur cluster binding"/>
    <property type="evidence" value="ECO:0007669"/>
    <property type="project" value="UniProtKB-KW"/>
</dbReference>
<feature type="domain" description="FAD-binding FR-type" evidence="11">
    <location>
        <begin position="16"/>
        <end position="128"/>
    </location>
</feature>
<dbReference type="PANTHER" id="PTHR47354">
    <property type="entry name" value="NADH OXIDOREDUCTASE HCR"/>
    <property type="match status" value="1"/>
</dbReference>
<dbReference type="AlphaFoldDB" id="C0G789"/>
<dbReference type="SUPFAM" id="SSF52343">
    <property type="entry name" value="Ferredoxin reductase-like, C-terminal NADP-linked domain"/>
    <property type="match status" value="1"/>
</dbReference>
<keyword evidence="2" id="KW-0285">Flavoprotein</keyword>
<protein>
    <submittedName>
        <fullName evidence="12">Ferredoxin, leaf L-A</fullName>
    </submittedName>
</protein>
<keyword evidence="5" id="KW-0274">FAD</keyword>
<dbReference type="Gene3D" id="3.10.20.30">
    <property type="match status" value="1"/>
</dbReference>
<dbReference type="GO" id="GO:0046872">
    <property type="term" value="F:metal ion binding"/>
    <property type="evidence" value="ECO:0007669"/>
    <property type="project" value="UniProtKB-KW"/>
</dbReference>
<evidence type="ECO:0000256" key="5">
    <source>
        <dbReference type="ARBA" id="ARBA00022827"/>
    </source>
</evidence>
<keyword evidence="7" id="KW-0408">Iron</keyword>
<keyword evidence="3" id="KW-0001">2Fe-2S</keyword>
<sequence length="378" mass="41708">MRSEKAMQPLKYLDEMLPWNDRLQMLECISAIEEAPDVMTFSFKTTEDNWFRYTPGQFVTLELPLERADGLGPVLRTYTLSSTPSRPYHISVTVKARIGSIGTRWMLDNLRPPMKIKAYGPNGDFSLANHPGDKYLFISAGSGITPMMSMTRWLFDCAPATDVSFINCARTPDDIIFRKELELLSGRMEAMRLAFIVEQSSARHVWPGLHGRIDRARLELLAPDFLQREIFCCGPEPFMNGVRGLLEQAGFNMANYHQESFQPASEISAVPVPSPLPETGNAAAPSMPPAVAAASVVFSQSGVEVECTENDTILLAARNGGLKIPSACEFGICGTCKVKCLSGETEMNHNGGIRDDEIAEGYILACCSRPRGRVEIDA</sequence>
<name>C0G789_9HYPH</name>
<comment type="similarity">
    <text evidence="9">In the N-terminal section; belongs to the FAD-binding oxidoreductase type 6 family.</text>
</comment>
<evidence type="ECO:0000256" key="3">
    <source>
        <dbReference type="ARBA" id="ARBA00022714"/>
    </source>
</evidence>
<dbReference type="InterPro" id="IPR036010">
    <property type="entry name" value="2Fe-2S_ferredoxin-like_sf"/>
</dbReference>
<evidence type="ECO:0000256" key="9">
    <source>
        <dbReference type="ARBA" id="ARBA00061434"/>
    </source>
</evidence>
<dbReference type="InterPro" id="IPR012675">
    <property type="entry name" value="Beta-grasp_dom_sf"/>
</dbReference>
<accession>C0G789</accession>
<dbReference type="CDD" id="cd06215">
    <property type="entry name" value="FNR_iron_sulfur_binding_1"/>
    <property type="match status" value="1"/>
</dbReference>
<dbReference type="Gene3D" id="3.40.50.80">
    <property type="entry name" value="Nucleotide-binding domain of ferredoxin-NADP reductase (FNR) module"/>
    <property type="match status" value="1"/>
</dbReference>
<dbReference type="Gene3D" id="2.40.30.10">
    <property type="entry name" value="Translation factors"/>
    <property type="match status" value="1"/>
</dbReference>
<dbReference type="SUPFAM" id="SSF54292">
    <property type="entry name" value="2Fe-2S ferredoxin-like"/>
    <property type="match status" value="1"/>
</dbReference>
<comment type="cofactor">
    <cofactor evidence="1">
        <name>FAD</name>
        <dbReference type="ChEBI" id="CHEBI:57692"/>
    </cofactor>
</comment>
<dbReference type="Proteomes" id="UP000003678">
    <property type="component" value="Unassembled WGS sequence"/>
</dbReference>
<dbReference type="EMBL" id="ACJD01000004">
    <property type="protein sequence ID" value="EEH14116.1"/>
    <property type="molecule type" value="Genomic_DNA"/>
</dbReference>
<organism evidence="12 13">
    <name type="scientific">Brucella ceti str. Cudo</name>
    <dbReference type="NCBI Taxonomy" id="595497"/>
    <lineage>
        <taxon>Bacteria</taxon>
        <taxon>Pseudomonadati</taxon>
        <taxon>Pseudomonadota</taxon>
        <taxon>Alphaproteobacteria</taxon>
        <taxon>Hyphomicrobiales</taxon>
        <taxon>Brucellaceae</taxon>
        <taxon>Brucella/Ochrobactrum group</taxon>
        <taxon>Brucella</taxon>
    </lineage>
</organism>
<dbReference type="PROSITE" id="PS51085">
    <property type="entry name" value="2FE2S_FER_2"/>
    <property type="match status" value="1"/>
</dbReference>
<evidence type="ECO:0000256" key="7">
    <source>
        <dbReference type="ARBA" id="ARBA00023004"/>
    </source>
</evidence>
<gene>
    <name evidence="12" type="ORF">BCETI_4000037</name>
</gene>
<evidence type="ECO:0000313" key="13">
    <source>
        <dbReference type="Proteomes" id="UP000003678"/>
    </source>
</evidence>
<dbReference type="Pfam" id="PF00111">
    <property type="entry name" value="Fer2"/>
    <property type="match status" value="1"/>
</dbReference>
<dbReference type="PROSITE" id="PS51384">
    <property type="entry name" value="FAD_FR"/>
    <property type="match status" value="1"/>
</dbReference>
<keyword evidence="6" id="KW-0560">Oxidoreductase</keyword>
<evidence type="ECO:0000259" key="11">
    <source>
        <dbReference type="PROSITE" id="PS51384"/>
    </source>
</evidence>
<evidence type="ECO:0000259" key="10">
    <source>
        <dbReference type="PROSITE" id="PS51085"/>
    </source>
</evidence>
<dbReference type="GO" id="GO:0016491">
    <property type="term" value="F:oxidoreductase activity"/>
    <property type="evidence" value="ECO:0007669"/>
    <property type="project" value="UniProtKB-KW"/>
</dbReference>
<keyword evidence="4" id="KW-0479">Metal-binding</keyword>
<dbReference type="PROSITE" id="PS00197">
    <property type="entry name" value="2FE2S_FER_1"/>
    <property type="match status" value="1"/>
</dbReference>
<dbReference type="InterPro" id="IPR001041">
    <property type="entry name" value="2Fe-2S_ferredoxin-type"/>
</dbReference>
<dbReference type="PRINTS" id="PR00410">
    <property type="entry name" value="PHEHYDRXLASE"/>
</dbReference>
<dbReference type="InterPro" id="IPR008333">
    <property type="entry name" value="Cbr1-like_FAD-bd_dom"/>
</dbReference>
<dbReference type="InterPro" id="IPR039261">
    <property type="entry name" value="FNR_nucleotide-bd"/>
</dbReference>
<evidence type="ECO:0000313" key="12">
    <source>
        <dbReference type="EMBL" id="EEH14116.1"/>
    </source>
</evidence>
<dbReference type="InterPro" id="IPR006058">
    <property type="entry name" value="2Fe2S_fd_BS"/>
</dbReference>
<evidence type="ECO:0000256" key="1">
    <source>
        <dbReference type="ARBA" id="ARBA00001974"/>
    </source>
</evidence>
<dbReference type="InterPro" id="IPR050415">
    <property type="entry name" value="MRET"/>
</dbReference>
<dbReference type="PANTHER" id="PTHR47354:SF6">
    <property type="entry name" value="NADH OXIDOREDUCTASE HCR"/>
    <property type="match status" value="1"/>
</dbReference>
<comment type="caution">
    <text evidence="12">The sequence shown here is derived from an EMBL/GenBank/DDBJ whole genome shotgun (WGS) entry which is preliminary data.</text>
</comment>
<evidence type="ECO:0000256" key="6">
    <source>
        <dbReference type="ARBA" id="ARBA00023002"/>
    </source>
</evidence>
<proteinExistence type="inferred from homology"/>
<reference evidence="12 13" key="1">
    <citation type="submission" date="2009-03" db="EMBL/GenBank/DDBJ databases">
        <authorList>
            <person name="Setubal J.C."/>
            <person name="Boyle S."/>
            <person name="Crasta O.R."/>
            <person name="Gillespie J.J."/>
            <person name="Kenyon R.W."/>
            <person name="Lu J."/>
            <person name="Mane S."/>
            <person name="Nagrani S."/>
            <person name="Shallom J.M."/>
            <person name="Shallom S."/>
            <person name="Shukla M."/>
            <person name="Snyder E.E."/>
            <person name="Sobral B.W."/>
            <person name="Wattam A.R."/>
            <person name="Will R."/>
            <person name="Williams K."/>
            <person name="Yoo H."/>
            <person name="Bruce D.H."/>
            <person name="Detter C."/>
            <person name="Munk C."/>
            <person name="Brettin T.S."/>
            <person name="Ficht T."/>
        </authorList>
    </citation>
    <scope>NUCLEOTIDE SEQUENCE [LARGE SCALE GENOMIC DNA]</scope>
    <source>
        <strain evidence="12 13">Cudo</strain>
    </source>
</reference>
<dbReference type="Pfam" id="PF00175">
    <property type="entry name" value="NAD_binding_1"/>
    <property type="match status" value="1"/>
</dbReference>
<dbReference type="InterPro" id="IPR017927">
    <property type="entry name" value="FAD-bd_FR_type"/>
</dbReference>